<evidence type="ECO:0000256" key="1">
    <source>
        <dbReference type="ARBA" id="ARBA00007547"/>
    </source>
</evidence>
<sequence>MMSDASDMLAAALEQMDGIIAGSKAMDYSNGLFDCQSPTSPFMGSLRALNLLEDLRGVLELMDTEEREGLRCQIPDATADSLVDWLQQGHLMSNGHHISMGGDLYQERLSRLEGDKESLVLQVSVLTDQVEAQGEKIRDLDMCLDEHREKLNTTEEMLQQELLCRTALETQKQDLMAEVSNLKLNSFEKDRLHFDFSDNEDMVLEMNELRYRVTEMESERVQYEKKLKSTKSLMAKLSSLKIKVGQMQYEKQRKENKLQALKEELAMLRRHLEGRDGELRRLHDETGFRGITPTCQNIPSSHLCIFSSKNQFLYPSDVEVQRMKKAVESLMAANEEKDRKIEELRQSLLHYKTVQDRSSMQGKKEKTQDGESDESNSDSSLSMMSTTTPLVAMESERHALAGDEEVAGKKRLLNDGNVNLICQLFSATVQNKAVEEISKISERPPKSPSSSHPVTTEDDRFGNKKARSSFGRGFFKIKGGKRTASTPNLAETEREEGTDHLDLAGLPQRSANSDSTNTLTSVTSTTSPECKKKSKGIKGLFGKLRRSQSTTFNLDDNLSEAVEFKRGGVRATAGPRLGWSRDLQRLPKNDLDTPFARWSKEQVCDWLQEQGLGLYLNMARVWISSGQTLLQGSQQDLERELGIKHPLHRKKLQLALQALGSEEDDNKGKLDYNWVTRWLDDIGLPQYKTQFDEGRVDGRMLHYMTVDDLLSLKVGSVLHHLSIKRAIQVLRLNNYEPNCLRRRPSDENNITPAEISQWTNHRVMEWLRSVDLAEYAPNLRGSGVHGGLMVLEPRFNVETMALLLNIPPNKTLLRRHLATHFNLLVGSEAQGLKQDCLENPDYTLLTATAKVKPRKMSFGSFGSLRKKRQDDSEEYVCPMDVEMPKGRSFQKGYELQLYEDDIDRLEQMEDSEGTVRQIGAFSEGIQNLTVRRNLLFFSVLIVLKCYVDMVCG</sequence>
<accession>A0A8C7RXL9</accession>
<evidence type="ECO:0000313" key="10">
    <source>
        <dbReference type="Proteomes" id="UP000694395"/>
    </source>
</evidence>
<dbReference type="Proteomes" id="UP000694395">
    <property type="component" value="Chromosome 2"/>
</dbReference>
<dbReference type="AlphaFoldDB" id="A0A8C7RXL9"/>
<comment type="similarity">
    <text evidence="1">Belongs to the liprin family. Liprin-beta subfamily.</text>
</comment>
<dbReference type="FunFam" id="1.10.150.50:FF:000017">
    <property type="entry name" value="Liprin-beta-1 isoform 1"/>
    <property type="match status" value="1"/>
</dbReference>
<dbReference type="InterPro" id="IPR029515">
    <property type="entry name" value="Liprin"/>
</dbReference>
<gene>
    <name evidence="9" type="primary">ppfibp1b</name>
</gene>
<keyword evidence="4 6" id="KW-0175">Coiled coil</keyword>
<reference evidence="9" key="2">
    <citation type="submission" date="2025-08" db="UniProtKB">
        <authorList>
            <consortium name="Ensembl"/>
        </authorList>
    </citation>
    <scope>IDENTIFICATION</scope>
</reference>
<dbReference type="GeneTree" id="ENSGT01050000244951"/>
<feature type="coiled-coil region" evidence="6">
    <location>
        <begin position="320"/>
        <end position="347"/>
    </location>
</feature>
<evidence type="ECO:0000313" key="9">
    <source>
        <dbReference type="Ensembl" id="ENSOMYP00000059263.2"/>
    </source>
</evidence>
<dbReference type="GO" id="GO:0048786">
    <property type="term" value="C:presynaptic active zone"/>
    <property type="evidence" value="ECO:0007669"/>
    <property type="project" value="TreeGrafter"/>
</dbReference>
<evidence type="ECO:0000259" key="8">
    <source>
        <dbReference type="PROSITE" id="PS50105"/>
    </source>
</evidence>
<reference evidence="9" key="1">
    <citation type="submission" date="2020-07" db="EMBL/GenBank/DDBJ databases">
        <title>A long reads based de novo assembly of the rainbow trout Arlee double haploid line genome.</title>
        <authorList>
            <person name="Gao G."/>
            <person name="Palti Y."/>
        </authorList>
    </citation>
    <scope>NUCLEOTIDE SEQUENCE [LARGE SCALE GENOMIC DNA]</scope>
</reference>
<feature type="compositionally biased region" description="Low complexity" evidence="7">
    <location>
        <begin position="513"/>
        <end position="527"/>
    </location>
</feature>
<proteinExistence type="inferred from homology"/>
<keyword evidence="2" id="KW-0597">Phosphoprotein</keyword>
<organism evidence="9 10">
    <name type="scientific">Oncorhynchus mykiss</name>
    <name type="common">Rainbow trout</name>
    <name type="synonym">Salmo gairdneri</name>
    <dbReference type="NCBI Taxonomy" id="8022"/>
    <lineage>
        <taxon>Eukaryota</taxon>
        <taxon>Metazoa</taxon>
        <taxon>Chordata</taxon>
        <taxon>Craniata</taxon>
        <taxon>Vertebrata</taxon>
        <taxon>Euteleostomi</taxon>
        <taxon>Actinopterygii</taxon>
        <taxon>Neopterygii</taxon>
        <taxon>Teleostei</taxon>
        <taxon>Protacanthopterygii</taxon>
        <taxon>Salmoniformes</taxon>
        <taxon>Salmonidae</taxon>
        <taxon>Salmoninae</taxon>
        <taxon>Oncorhynchus</taxon>
    </lineage>
</organism>
<protein>
    <submittedName>
        <fullName evidence="9">PPFIA binding protein 1b</fullName>
    </submittedName>
</protein>
<dbReference type="InterPro" id="IPR001660">
    <property type="entry name" value="SAM"/>
</dbReference>
<dbReference type="SUPFAM" id="SSF47769">
    <property type="entry name" value="SAM/Pointed domain"/>
    <property type="match status" value="3"/>
</dbReference>
<reference evidence="9" key="3">
    <citation type="submission" date="2025-09" db="UniProtKB">
        <authorList>
            <consortium name="Ensembl"/>
        </authorList>
    </citation>
    <scope>IDENTIFICATION</scope>
</reference>
<keyword evidence="10" id="KW-1185">Reference proteome</keyword>
<dbReference type="InterPro" id="IPR037619">
    <property type="entry name" value="LIPB1/2_SAM_3rd"/>
</dbReference>
<dbReference type="InterPro" id="IPR037617">
    <property type="entry name" value="LIPB1/2_SAM_1"/>
</dbReference>
<dbReference type="CDD" id="cd09566">
    <property type="entry name" value="SAM_liprin-beta1_2_repeat2"/>
    <property type="match status" value="1"/>
</dbReference>
<dbReference type="CDD" id="cd09569">
    <property type="entry name" value="SAM_liprin-beta1_2_repeat3"/>
    <property type="match status" value="1"/>
</dbReference>
<dbReference type="FunFam" id="1.10.150.50:FF:000007">
    <property type="entry name" value="Liprin-beta-1 isoform 1"/>
    <property type="match status" value="1"/>
</dbReference>
<feature type="domain" description="SAM" evidence="8">
    <location>
        <begin position="670"/>
        <end position="733"/>
    </location>
</feature>
<dbReference type="InterPro" id="IPR058914">
    <property type="entry name" value="LIPB1/2_CC"/>
</dbReference>
<dbReference type="CDD" id="cd09563">
    <property type="entry name" value="SAM_liprin-beta1_2_repeat1"/>
    <property type="match status" value="1"/>
</dbReference>
<dbReference type="Gene3D" id="1.10.150.50">
    <property type="entry name" value="Transcription Factor, Ets-1"/>
    <property type="match status" value="3"/>
</dbReference>
<dbReference type="SMART" id="SM00454">
    <property type="entry name" value="SAM"/>
    <property type="match status" value="3"/>
</dbReference>
<evidence type="ECO:0000256" key="2">
    <source>
        <dbReference type="ARBA" id="ARBA00022553"/>
    </source>
</evidence>
<dbReference type="Pfam" id="PF26022">
    <property type="entry name" value="CC_Liprin_beta"/>
    <property type="match status" value="1"/>
</dbReference>
<keyword evidence="3" id="KW-0677">Repeat</keyword>
<name>A0A8C7RXL9_ONCMY</name>
<dbReference type="Pfam" id="PF00536">
    <property type="entry name" value="SAM_1"/>
    <property type="match status" value="2"/>
</dbReference>
<dbReference type="Ensembl" id="ENSOMYT00000064515.2">
    <property type="protein sequence ID" value="ENSOMYP00000059263.2"/>
    <property type="gene ID" value="ENSOMYG00000024160.2"/>
</dbReference>
<feature type="region of interest" description="Disordered" evidence="7">
    <location>
        <begin position="437"/>
        <end position="532"/>
    </location>
</feature>
<evidence type="ECO:0000256" key="4">
    <source>
        <dbReference type="ARBA" id="ARBA00023054"/>
    </source>
</evidence>
<dbReference type="InterPro" id="IPR013761">
    <property type="entry name" value="SAM/pointed_sf"/>
</dbReference>
<dbReference type="GO" id="GO:0007528">
    <property type="term" value="P:neuromuscular junction development"/>
    <property type="evidence" value="ECO:0007669"/>
    <property type="project" value="TreeGrafter"/>
</dbReference>
<dbReference type="GO" id="GO:0005829">
    <property type="term" value="C:cytosol"/>
    <property type="evidence" value="ECO:0007669"/>
    <property type="project" value="UniProtKB-ARBA"/>
</dbReference>
<dbReference type="Pfam" id="PF07647">
    <property type="entry name" value="SAM_2"/>
    <property type="match status" value="1"/>
</dbReference>
<feature type="coiled-coil region" evidence="6">
    <location>
        <begin position="165"/>
        <end position="271"/>
    </location>
</feature>
<feature type="compositionally biased region" description="Basic and acidic residues" evidence="7">
    <location>
        <begin position="491"/>
        <end position="502"/>
    </location>
</feature>
<dbReference type="PANTHER" id="PTHR12587">
    <property type="entry name" value="LAR INTERACTING PROTEIN LIP -RELATED PROTEIN"/>
    <property type="match status" value="1"/>
</dbReference>
<comment type="function">
    <text evidence="5">May regulate the disassembly of focal adhesions. Did not bind receptor-like tyrosine phosphatases type 2A.</text>
</comment>
<evidence type="ECO:0000256" key="6">
    <source>
        <dbReference type="SAM" id="Coils"/>
    </source>
</evidence>
<dbReference type="InterPro" id="IPR037618">
    <property type="entry name" value="LIPB1/2_SAM_2nd"/>
</dbReference>
<evidence type="ECO:0000256" key="5">
    <source>
        <dbReference type="ARBA" id="ARBA00060046"/>
    </source>
</evidence>
<feature type="domain" description="SAM" evidence="8">
    <location>
        <begin position="598"/>
        <end position="662"/>
    </location>
</feature>
<feature type="region of interest" description="Disordered" evidence="7">
    <location>
        <begin position="352"/>
        <end position="385"/>
    </location>
</feature>
<dbReference type="FunFam" id="1.10.150.50:FF:000005">
    <property type="entry name" value="Liprin-beta-1 isoform 1"/>
    <property type="match status" value="1"/>
</dbReference>
<dbReference type="PROSITE" id="PS50105">
    <property type="entry name" value="SAM_DOMAIN"/>
    <property type="match status" value="2"/>
</dbReference>
<evidence type="ECO:0000256" key="7">
    <source>
        <dbReference type="SAM" id="MobiDB-lite"/>
    </source>
</evidence>
<dbReference type="PANTHER" id="PTHR12587:SF16">
    <property type="entry name" value="LIPRIN-BETA-1"/>
    <property type="match status" value="1"/>
</dbReference>
<evidence type="ECO:0000256" key="3">
    <source>
        <dbReference type="ARBA" id="ARBA00022737"/>
    </source>
</evidence>